<gene>
    <name evidence="1" type="ORF">CEE36_03945</name>
</gene>
<dbReference type="EMBL" id="NJBO01000004">
    <property type="protein sequence ID" value="TKJ43495.1"/>
    <property type="molecule type" value="Genomic_DNA"/>
</dbReference>
<dbReference type="Gene3D" id="2.130.10.130">
    <property type="entry name" value="Integrin alpha, N-terminal"/>
    <property type="match status" value="1"/>
</dbReference>
<proteinExistence type="predicted"/>
<dbReference type="InterPro" id="IPR026444">
    <property type="entry name" value="Secre_tail"/>
</dbReference>
<comment type="caution">
    <text evidence="1">The sequence shown here is derived from an EMBL/GenBank/DDBJ whole genome shotgun (WGS) entry which is preliminary data.</text>
</comment>
<reference evidence="1 2" key="1">
    <citation type="submission" date="2017-06" db="EMBL/GenBank/DDBJ databases">
        <title>Novel microbial phyla capable of carbon fixation and sulfur reduction in deep-sea sediments.</title>
        <authorList>
            <person name="Huang J."/>
            <person name="Baker B."/>
            <person name="Wang Y."/>
        </authorList>
    </citation>
    <scope>NUCLEOTIDE SEQUENCE [LARGE SCALE GENOMIC DNA]</scope>
    <source>
        <strain evidence="1">B3_TA06</strain>
    </source>
</reference>
<accession>A0A532V8H9</accession>
<sequence length="675" mass="77082">MFIFVFLTLFSAQPQWYWVDETERISLGLTFNQQQLEFVDVDLDGDEDMIRLGKEFGDSLEAFENILTSRGRQWKANQELLNGIVFEPPLQGVIHSLGVGDLNADGRDEIVISMEKGWSRLMFVFVNKGKPGEPLWELDTTLFDKEWVIRPDFADIDEDGDLDMMGYMWVEEDSPLPALWWNAGTPEKPSWELDSSYFGYWPALPALQWIDWDKDGVWDVLTGEWLAVDPRPDWVYFTVWHNKGSALSPEWDTIHLFLRNEIKELEILDWNQDGVEDIIYPGYDWDEGYHYIPGRLTSEGIAYDARPIVWGGILGHYPAAADLDADGIPELAVAEQEYQEDPFGPGYLFPYFRHHSSANEDGTLWQVDTHYRYWEWNVHIPISNGHLQYVDFSQDGLVDYVINIIKEDDESNYIGSHILHRNQGTKEEPEWVADSNALKELPPLFPSCFLDVDGDGDMDLIGELTADYEDSTVVGFINTGSDEEPIYEYHHDFITGLPSSGIIFLTPGDLTDNELDLPDLTVNTGYQGLVAYFNSGQDNPRWHKHEEVFKSLGVSGNPCLCDADEDGDLDLYLVQGGRLRYYRNESTGGIAESPDRPPSVTTSLIGHEVEVKLTVGTDSDKATLLLYNVAGQRIAEYSRRIEDGEASFRIVQQPGVYFYRLDVENQEFRGKIVIY</sequence>
<evidence type="ECO:0000313" key="2">
    <source>
        <dbReference type="Proteomes" id="UP000317778"/>
    </source>
</evidence>
<evidence type="ECO:0008006" key="3">
    <source>
        <dbReference type="Google" id="ProtNLM"/>
    </source>
</evidence>
<protein>
    <recommendedName>
        <fullName evidence="3">Secretion system C-terminal sorting domain-containing protein</fullName>
    </recommendedName>
</protein>
<dbReference type="PANTHER" id="PTHR46580">
    <property type="entry name" value="SENSOR KINASE-RELATED"/>
    <property type="match status" value="1"/>
</dbReference>
<dbReference type="Proteomes" id="UP000317778">
    <property type="component" value="Unassembled WGS sequence"/>
</dbReference>
<dbReference type="AlphaFoldDB" id="A0A532V8H9"/>
<dbReference type="SUPFAM" id="SSF69318">
    <property type="entry name" value="Integrin alpha N-terminal domain"/>
    <property type="match status" value="2"/>
</dbReference>
<evidence type="ECO:0000313" key="1">
    <source>
        <dbReference type="EMBL" id="TKJ43495.1"/>
    </source>
</evidence>
<dbReference type="NCBIfam" id="TIGR04183">
    <property type="entry name" value="Por_Secre_tail"/>
    <property type="match status" value="1"/>
</dbReference>
<dbReference type="PANTHER" id="PTHR46580:SF4">
    <property type="entry name" value="ATP_GTP-BINDING PROTEIN"/>
    <property type="match status" value="1"/>
</dbReference>
<organism evidence="1 2">
    <name type="scientific">candidate division TA06 bacterium B3_TA06</name>
    <dbReference type="NCBI Taxonomy" id="2012487"/>
    <lineage>
        <taxon>Bacteria</taxon>
        <taxon>Bacteria division TA06</taxon>
    </lineage>
</organism>
<dbReference type="InterPro" id="IPR028994">
    <property type="entry name" value="Integrin_alpha_N"/>
</dbReference>
<name>A0A532V8H9_UNCT6</name>